<dbReference type="SUPFAM" id="SSF111283">
    <property type="entry name" value="Putative modulator of DNA gyrase, PmbA/TldD"/>
    <property type="match status" value="1"/>
</dbReference>
<dbReference type="EMBL" id="CP104013">
    <property type="protein sequence ID" value="UYP47708.1"/>
    <property type="molecule type" value="Genomic_DNA"/>
</dbReference>
<keyword evidence="4" id="KW-0482">Metalloprotease</keyword>
<dbReference type="PANTHER" id="PTHR30624:SF0">
    <property type="entry name" value="METALLOPROTEASE SLR0863"/>
    <property type="match status" value="1"/>
</dbReference>
<dbReference type="InterPro" id="IPR035068">
    <property type="entry name" value="TldD/PmbA_N"/>
</dbReference>
<evidence type="ECO:0000313" key="5">
    <source>
        <dbReference type="Proteomes" id="UP001208689"/>
    </source>
</evidence>
<dbReference type="InterPro" id="IPR045570">
    <property type="entry name" value="Metalloprtase-TldD/E_cen_dom"/>
</dbReference>
<gene>
    <name evidence="4" type="ORF">NEF87_003993</name>
</gene>
<dbReference type="Gene3D" id="3.30.2290.10">
    <property type="entry name" value="PmbA/TldD superfamily"/>
    <property type="match status" value="1"/>
</dbReference>
<dbReference type="GO" id="GO:0008237">
    <property type="term" value="F:metallopeptidase activity"/>
    <property type="evidence" value="ECO:0007669"/>
    <property type="project" value="UniProtKB-KW"/>
</dbReference>
<dbReference type="PANTHER" id="PTHR30624">
    <property type="entry name" value="UNCHARACTERIZED PROTEIN TLDD AND PMBA"/>
    <property type="match status" value="1"/>
</dbReference>
<reference evidence="4" key="1">
    <citation type="submission" date="2022-09" db="EMBL/GenBank/DDBJ databases">
        <title>Actin cytoskeleton and complex cell architecture in an #Asgard archaeon.</title>
        <authorList>
            <person name="Ponce Toledo R.I."/>
            <person name="Schleper C."/>
            <person name="Rodrigues Oliveira T."/>
            <person name="Wollweber F."/>
            <person name="Xu J."/>
            <person name="Rittmann S."/>
            <person name="Klingl A."/>
            <person name="Pilhofer M."/>
        </authorList>
    </citation>
    <scope>NUCLEOTIDE SEQUENCE</scope>
    <source>
        <strain evidence="4">B-35</strain>
    </source>
</reference>
<dbReference type="InterPro" id="IPR025502">
    <property type="entry name" value="TldD"/>
</dbReference>
<evidence type="ECO:0000256" key="1">
    <source>
        <dbReference type="ARBA" id="ARBA00005836"/>
    </source>
</evidence>
<keyword evidence="4" id="KW-0378">Hydrolase</keyword>
<dbReference type="InterPro" id="IPR045569">
    <property type="entry name" value="Metalloprtase-TldD/E_C"/>
</dbReference>
<dbReference type="EC" id="3.4.-.-" evidence="4"/>
<dbReference type="Pfam" id="PF19290">
    <property type="entry name" value="PmbA_TldD_2nd"/>
    <property type="match status" value="1"/>
</dbReference>
<evidence type="ECO:0000259" key="3">
    <source>
        <dbReference type="Pfam" id="PF19290"/>
    </source>
</evidence>
<dbReference type="PIRSF" id="PIRSF004919">
    <property type="entry name" value="TldD"/>
    <property type="match status" value="1"/>
</dbReference>
<protein>
    <submittedName>
        <fullName evidence="4">Zinc metalloprotease TldD</fullName>
        <ecNumber evidence="4">3.4.-.-</ecNumber>
    </submittedName>
</protein>
<keyword evidence="4" id="KW-0645">Protease</keyword>
<proteinExistence type="inferred from homology"/>
<dbReference type="Proteomes" id="UP001208689">
    <property type="component" value="Chromosome"/>
</dbReference>
<keyword evidence="5" id="KW-1185">Reference proteome</keyword>
<evidence type="ECO:0000313" key="4">
    <source>
        <dbReference type="EMBL" id="UYP47708.1"/>
    </source>
</evidence>
<name>A0ABY6HW14_9ARCH</name>
<dbReference type="InterPro" id="IPR051463">
    <property type="entry name" value="Peptidase_U62_metallo"/>
</dbReference>
<feature type="domain" description="Metalloprotease TldD/E central" evidence="3">
    <location>
        <begin position="132"/>
        <end position="237"/>
    </location>
</feature>
<comment type="similarity">
    <text evidence="1">Belongs to the peptidase U62 family.</text>
</comment>
<dbReference type="InterPro" id="IPR036059">
    <property type="entry name" value="TldD/PmbA_sf"/>
</dbReference>
<dbReference type="Pfam" id="PF19289">
    <property type="entry name" value="PmbA_TldD_3rd"/>
    <property type="match status" value="1"/>
</dbReference>
<organism evidence="4 5">
    <name type="scientific">Candidatus Lokiarchaeum ossiferum</name>
    <dbReference type="NCBI Taxonomy" id="2951803"/>
    <lineage>
        <taxon>Archaea</taxon>
        <taxon>Promethearchaeati</taxon>
        <taxon>Promethearchaeota</taxon>
        <taxon>Promethearchaeia</taxon>
        <taxon>Promethearchaeales</taxon>
        <taxon>Promethearchaeaceae</taxon>
        <taxon>Candidatus Lokiarchaeum</taxon>
    </lineage>
</organism>
<feature type="domain" description="Metalloprotease TldD/E C-terminal" evidence="2">
    <location>
        <begin position="246"/>
        <end position="476"/>
    </location>
</feature>
<evidence type="ECO:0000259" key="2">
    <source>
        <dbReference type="Pfam" id="PF19289"/>
    </source>
</evidence>
<sequence length="477" mass="52391">MKTLNQVKNIIDLEPISLEIEDLDFLRDLAQKHNIQYFNARFTKGKATQIALLKGITKSANTGIGKGFSIMTFKDGGYGFAAGQAFSKDAIEDTFVQSANLAKWSSQFSREKYSIHPTSSLKDAFTISPKKPIYNIDPDEKVNLLLEIEKEAYFDPKIVSTNVNYSDNEYEQLIFNNFNRFVRIKNSGIFFILQAIAKDAHRQEGYHISRGGNGGYEILEGARGTGRESAENSLELLHSKPAPQGVHDLIMDHHLTGTFIHEAFGHAAEADSVIAGESILANKLNSPVGSELVSIIDDGTLEKEFGFIPYDDEGTPSQKTSIVDKGILVNYLHSLETASKMDVKPTGNGRAAGFSVIPQVRMTNTYLKPGDSSLDEMISEMQKGVLGIGWKYGYTDPITGDFTFKLSKAYLIENGEKTQVLRDAAISGVTLEVLQRISLISNKFTQDTGYCGKGGQSIPVGSGGPHTWIKDMVFGGQ</sequence>
<accession>A0ABY6HW14</accession>